<evidence type="ECO:0000313" key="7">
    <source>
        <dbReference type="Proteomes" id="UP000366872"/>
    </source>
</evidence>
<name>A0A6C2U9V1_PONDE</name>
<dbReference type="InterPro" id="IPR013148">
    <property type="entry name" value="Glyco_hydro_32_N"/>
</dbReference>
<dbReference type="AlphaFoldDB" id="A0A6C2U9V1"/>
<evidence type="ECO:0000256" key="2">
    <source>
        <dbReference type="ARBA" id="ARBA00022801"/>
    </source>
</evidence>
<accession>A0A6C2U9V1</accession>
<evidence type="ECO:0000256" key="4">
    <source>
        <dbReference type="SAM" id="SignalP"/>
    </source>
</evidence>
<dbReference type="EMBL" id="CAAHFG010000004">
    <property type="protein sequence ID" value="VGO16882.1"/>
    <property type="molecule type" value="Genomic_DNA"/>
</dbReference>
<evidence type="ECO:0000259" key="5">
    <source>
        <dbReference type="Pfam" id="PF00251"/>
    </source>
</evidence>
<dbReference type="GO" id="GO:0005987">
    <property type="term" value="P:sucrose catabolic process"/>
    <property type="evidence" value="ECO:0007669"/>
    <property type="project" value="TreeGrafter"/>
</dbReference>
<dbReference type="InterPro" id="IPR023296">
    <property type="entry name" value="Glyco_hydro_beta-prop_sf"/>
</dbReference>
<sequence>MKTAIPLSILGFILGLAPCNAAQRPDIVIEDFEGDMAGWKAEGEAFADLNKAKDRIKGFMGGGLANSDGGVRDLYSGSLSSEEFIIERPYIHFLMGGRSVGKHSGLELLVDGKAEYLAQVESRNTLSLMTFDVSSFQGKRAQLIIRDSGGWQFVLVDHIVASDSLRENVYPLYPVSQTVPLDKRMEMAENNFLELPINFDAPRIRYVLEVDGAAKLDIELRLAANRPVDFCAMYPLKHLKPGVELRMYSEGAAIYKDHLEAMEDEIKLVPAVTGRDRVYSEPARPQLRFTPDQGRSWDPNGLYYYNGLWHLFFQYNPVGVDGGNQHWGHATSTNLFDWVQQDFGIPKGLRWDAFSGSGVVDRNNDSGLQEGDVPPILLFYSQNRRSATALAYSTDGGKTYLQYKNNPLFLTNDPAGHDPKVVWYPPQKKWVMIIHDRRNKGPWTFDFYDSKNLVDWNWLSSSPDWFETPDLFCLPLDGNPENMKWIVQDVSRSYRIGKFDGREFVPETKQKIQTFKGMYLAPQTFNNAPGGRCIMMGATPTCDYFEHDPSMPVSGGLNIPIEATLRSFRGAPRLYLNPVREIDGLVTAQHSFRNIQSDSLNAGLSEIKPGLYDIEFEWDAKSSRDFNLAVWGQDIFSFRAKNSTYEIADLGYKAIEPVNGMNRVRLICDRGMVSYYTNDGYEGGNALFPHPRFHPDFIPPEKPNMEITAGSPLEFAHFRLRELRSASRR</sequence>
<gene>
    <name evidence="6" type="primary">sacC_4</name>
    <name evidence="6" type="ORF">PDESU_05474</name>
</gene>
<keyword evidence="2" id="KW-0378">Hydrolase</keyword>
<feature type="signal peptide" evidence="4">
    <location>
        <begin position="1"/>
        <end position="21"/>
    </location>
</feature>
<protein>
    <submittedName>
        <fullName evidence="6">Levanase</fullName>
    </submittedName>
</protein>
<feature type="domain" description="Glycosyl hydrolase family 32 N-terminal" evidence="5">
    <location>
        <begin position="289"/>
        <end position="560"/>
    </location>
</feature>
<proteinExistence type="inferred from homology"/>
<dbReference type="GO" id="GO:0005737">
    <property type="term" value="C:cytoplasm"/>
    <property type="evidence" value="ECO:0007669"/>
    <property type="project" value="TreeGrafter"/>
</dbReference>
<dbReference type="RefSeq" id="WP_136082401.1">
    <property type="nucleotide sequence ID" value="NZ_CAAHFG010000004.1"/>
</dbReference>
<organism evidence="6 7">
    <name type="scientific">Pontiella desulfatans</name>
    <dbReference type="NCBI Taxonomy" id="2750659"/>
    <lineage>
        <taxon>Bacteria</taxon>
        <taxon>Pseudomonadati</taxon>
        <taxon>Kiritimatiellota</taxon>
        <taxon>Kiritimatiellia</taxon>
        <taxon>Kiritimatiellales</taxon>
        <taxon>Pontiellaceae</taxon>
        <taxon>Pontiella</taxon>
    </lineage>
</organism>
<evidence type="ECO:0000313" key="6">
    <source>
        <dbReference type="EMBL" id="VGO16882.1"/>
    </source>
</evidence>
<reference evidence="6 7" key="1">
    <citation type="submission" date="2019-04" db="EMBL/GenBank/DDBJ databases">
        <authorList>
            <person name="Van Vliet M D."/>
        </authorList>
    </citation>
    <scope>NUCLEOTIDE SEQUENCE [LARGE SCALE GENOMIC DNA]</scope>
    <source>
        <strain evidence="6 7">F1</strain>
    </source>
</reference>
<dbReference type="InterPro" id="IPR001362">
    <property type="entry name" value="Glyco_hydro_32"/>
</dbReference>
<dbReference type="Pfam" id="PF00251">
    <property type="entry name" value="Glyco_hydro_32N"/>
    <property type="match status" value="1"/>
</dbReference>
<comment type="similarity">
    <text evidence="1">Belongs to the glycosyl hydrolase 32 family.</text>
</comment>
<dbReference type="PANTHER" id="PTHR42800:SF1">
    <property type="entry name" value="EXOINULINASE INUD (AFU_ORTHOLOGUE AFUA_5G00480)"/>
    <property type="match status" value="1"/>
</dbReference>
<evidence type="ECO:0000256" key="3">
    <source>
        <dbReference type="ARBA" id="ARBA00023295"/>
    </source>
</evidence>
<dbReference type="Gene3D" id="2.115.10.20">
    <property type="entry name" value="Glycosyl hydrolase domain, family 43"/>
    <property type="match status" value="1"/>
</dbReference>
<feature type="chain" id="PRO_5025613606" evidence="4">
    <location>
        <begin position="22"/>
        <end position="729"/>
    </location>
</feature>
<dbReference type="SUPFAM" id="SSF75005">
    <property type="entry name" value="Arabinanase/levansucrase/invertase"/>
    <property type="match status" value="1"/>
</dbReference>
<dbReference type="CDD" id="cd18622">
    <property type="entry name" value="GH32_Inu-like"/>
    <property type="match status" value="1"/>
</dbReference>
<dbReference type="SMART" id="SM00640">
    <property type="entry name" value="Glyco_32"/>
    <property type="match status" value="1"/>
</dbReference>
<keyword evidence="4" id="KW-0732">Signal</keyword>
<keyword evidence="3" id="KW-0326">Glycosidase</keyword>
<dbReference type="Proteomes" id="UP000366872">
    <property type="component" value="Unassembled WGS sequence"/>
</dbReference>
<evidence type="ECO:0000256" key="1">
    <source>
        <dbReference type="ARBA" id="ARBA00009902"/>
    </source>
</evidence>
<dbReference type="PANTHER" id="PTHR42800">
    <property type="entry name" value="EXOINULINASE INUD (AFU_ORTHOLOGUE AFUA_5G00480)"/>
    <property type="match status" value="1"/>
</dbReference>
<dbReference type="GO" id="GO:0004575">
    <property type="term" value="F:sucrose alpha-glucosidase activity"/>
    <property type="evidence" value="ECO:0007669"/>
    <property type="project" value="TreeGrafter"/>
</dbReference>
<keyword evidence="7" id="KW-1185">Reference proteome</keyword>